<dbReference type="HOGENOM" id="CLU_3015016_0_0_1"/>
<gene>
    <name evidence="1" type="ORF">PILCRDRAFT_826760</name>
</gene>
<evidence type="ECO:0000313" key="2">
    <source>
        <dbReference type="Proteomes" id="UP000054166"/>
    </source>
</evidence>
<proteinExistence type="predicted"/>
<reference evidence="2" key="2">
    <citation type="submission" date="2015-01" db="EMBL/GenBank/DDBJ databases">
        <title>Evolutionary Origins and Diversification of the Mycorrhizal Mutualists.</title>
        <authorList>
            <consortium name="DOE Joint Genome Institute"/>
            <consortium name="Mycorrhizal Genomics Consortium"/>
            <person name="Kohler A."/>
            <person name="Kuo A."/>
            <person name="Nagy L.G."/>
            <person name="Floudas D."/>
            <person name="Copeland A."/>
            <person name="Barry K.W."/>
            <person name="Cichocki N."/>
            <person name="Veneault-Fourrey C."/>
            <person name="LaButti K."/>
            <person name="Lindquist E.A."/>
            <person name="Lipzen A."/>
            <person name="Lundell T."/>
            <person name="Morin E."/>
            <person name="Murat C."/>
            <person name="Riley R."/>
            <person name="Ohm R."/>
            <person name="Sun H."/>
            <person name="Tunlid A."/>
            <person name="Henrissat B."/>
            <person name="Grigoriev I.V."/>
            <person name="Hibbett D.S."/>
            <person name="Martin F."/>
        </authorList>
    </citation>
    <scope>NUCLEOTIDE SEQUENCE [LARGE SCALE GENOMIC DNA]</scope>
    <source>
        <strain evidence="2">F 1598</strain>
    </source>
</reference>
<keyword evidence="2" id="KW-1185">Reference proteome</keyword>
<dbReference type="Proteomes" id="UP000054166">
    <property type="component" value="Unassembled WGS sequence"/>
</dbReference>
<dbReference type="EMBL" id="KN833040">
    <property type="protein sequence ID" value="KIM75931.1"/>
    <property type="molecule type" value="Genomic_DNA"/>
</dbReference>
<accession>A0A0C3F7S1</accession>
<sequence length="56" mass="6548">MTITWLQERAPIWLNKSDVLWTKNSESSMRSMTAFRIYIFPEVQELSGRTRVLSAA</sequence>
<dbReference type="AlphaFoldDB" id="A0A0C3F7S1"/>
<protein>
    <submittedName>
        <fullName evidence="1">Uncharacterized protein</fullName>
    </submittedName>
</protein>
<name>A0A0C3F7S1_PILCF</name>
<organism evidence="1 2">
    <name type="scientific">Piloderma croceum (strain F 1598)</name>
    <dbReference type="NCBI Taxonomy" id="765440"/>
    <lineage>
        <taxon>Eukaryota</taxon>
        <taxon>Fungi</taxon>
        <taxon>Dikarya</taxon>
        <taxon>Basidiomycota</taxon>
        <taxon>Agaricomycotina</taxon>
        <taxon>Agaricomycetes</taxon>
        <taxon>Agaricomycetidae</taxon>
        <taxon>Atheliales</taxon>
        <taxon>Atheliaceae</taxon>
        <taxon>Piloderma</taxon>
    </lineage>
</organism>
<reference evidence="1 2" key="1">
    <citation type="submission" date="2014-04" db="EMBL/GenBank/DDBJ databases">
        <authorList>
            <consortium name="DOE Joint Genome Institute"/>
            <person name="Kuo A."/>
            <person name="Tarkka M."/>
            <person name="Buscot F."/>
            <person name="Kohler A."/>
            <person name="Nagy L.G."/>
            <person name="Floudas D."/>
            <person name="Copeland A."/>
            <person name="Barry K.W."/>
            <person name="Cichocki N."/>
            <person name="Veneault-Fourrey C."/>
            <person name="LaButti K."/>
            <person name="Lindquist E.A."/>
            <person name="Lipzen A."/>
            <person name="Lundell T."/>
            <person name="Morin E."/>
            <person name="Murat C."/>
            <person name="Sun H."/>
            <person name="Tunlid A."/>
            <person name="Henrissat B."/>
            <person name="Grigoriev I.V."/>
            <person name="Hibbett D.S."/>
            <person name="Martin F."/>
            <person name="Nordberg H.P."/>
            <person name="Cantor M.N."/>
            <person name="Hua S.X."/>
        </authorList>
    </citation>
    <scope>NUCLEOTIDE SEQUENCE [LARGE SCALE GENOMIC DNA]</scope>
    <source>
        <strain evidence="1 2">F 1598</strain>
    </source>
</reference>
<evidence type="ECO:0000313" key="1">
    <source>
        <dbReference type="EMBL" id="KIM75931.1"/>
    </source>
</evidence>
<dbReference type="InParanoid" id="A0A0C3F7S1"/>